<dbReference type="InterPro" id="IPR014710">
    <property type="entry name" value="RmlC-like_jellyroll"/>
</dbReference>
<dbReference type="InterPro" id="IPR013096">
    <property type="entry name" value="Cupin_2"/>
</dbReference>
<dbReference type="InterPro" id="IPR053146">
    <property type="entry name" value="QDO-like"/>
</dbReference>
<name>A0AAU7U5D5_9DEIO</name>
<dbReference type="AlphaFoldDB" id="A0AAU7U5D5"/>
<feature type="domain" description="Cupin type-1" evidence="1">
    <location>
        <begin position="6"/>
        <end position="143"/>
    </location>
</feature>
<dbReference type="PANTHER" id="PTHR36440:SF1">
    <property type="entry name" value="PUTATIVE (AFU_ORTHOLOGUE AFUA_8G07350)-RELATED"/>
    <property type="match status" value="1"/>
</dbReference>
<dbReference type="InterPro" id="IPR006045">
    <property type="entry name" value="Cupin_1"/>
</dbReference>
<dbReference type="RefSeq" id="WP_350241337.1">
    <property type="nucleotide sequence ID" value="NZ_CP158297.1"/>
</dbReference>
<protein>
    <submittedName>
        <fullName evidence="2">Cupin domain-containing protein</fullName>
    </submittedName>
</protein>
<evidence type="ECO:0000259" key="1">
    <source>
        <dbReference type="SMART" id="SM00835"/>
    </source>
</evidence>
<dbReference type="Gene3D" id="2.60.120.10">
    <property type="entry name" value="Jelly Rolls"/>
    <property type="match status" value="1"/>
</dbReference>
<dbReference type="PANTHER" id="PTHR36440">
    <property type="entry name" value="PUTATIVE (AFU_ORTHOLOGUE AFUA_8G07350)-RELATED"/>
    <property type="match status" value="1"/>
</dbReference>
<accession>A0AAU7U5D5</accession>
<dbReference type="SMART" id="SM00835">
    <property type="entry name" value="Cupin_1"/>
    <property type="match status" value="1"/>
</dbReference>
<dbReference type="Pfam" id="PF07883">
    <property type="entry name" value="Cupin_2"/>
    <property type="match status" value="1"/>
</dbReference>
<dbReference type="SUPFAM" id="SSF51182">
    <property type="entry name" value="RmlC-like cupins"/>
    <property type="match status" value="1"/>
</dbReference>
<dbReference type="KEGG" id="dsc:ABOD76_03050"/>
<geneLocation type="plasmid" evidence="2">
    <name>pDson01</name>
</geneLocation>
<keyword evidence="2" id="KW-0614">Plasmid</keyword>
<dbReference type="EMBL" id="CP158297">
    <property type="protein sequence ID" value="XBV83679.1"/>
    <property type="molecule type" value="Genomic_DNA"/>
</dbReference>
<gene>
    <name evidence="2" type="ORF">ABOD76_03050</name>
</gene>
<sequence>MAAHSPPALRPRLIRPGEGQTVTAGADALTVKLSDVDTDGAFTVGLALLQPGQGLPPHVHHREDELFIVLDGELEVWTPEGTFTARGGDLVFLPAEAPHTHRNLGPGPVRFYWFANPSGFEHFSADYAAALGSPSGLGPAQLAELGEQYGVEFLPGTP</sequence>
<dbReference type="InterPro" id="IPR011051">
    <property type="entry name" value="RmlC_Cupin_sf"/>
</dbReference>
<reference evidence="2" key="1">
    <citation type="submission" date="2024-06" db="EMBL/GenBank/DDBJ databases">
        <title>Draft Genome Sequence of Deinococcus sonorensis Type Strain KR-87, a Biofilm Producing Representative of the Genus Deinococcus.</title>
        <authorList>
            <person name="Boren L.S."/>
            <person name="Grosso R.A."/>
            <person name="Hugenberg-Cox A.N."/>
            <person name="Hill J.T.E."/>
            <person name="Albert C.M."/>
            <person name="Tuohy J.M."/>
        </authorList>
    </citation>
    <scope>NUCLEOTIDE SEQUENCE</scope>
    <source>
        <strain evidence="2">KR-87</strain>
        <plasmid evidence="2">pDson01</plasmid>
    </source>
</reference>
<proteinExistence type="predicted"/>
<evidence type="ECO:0000313" key="2">
    <source>
        <dbReference type="EMBL" id="XBV83679.1"/>
    </source>
</evidence>
<organism evidence="2">
    <name type="scientific">Deinococcus sonorensis KR-87</name>
    <dbReference type="NCBI Taxonomy" id="694439"/>
    <lineage>
        <taxon>Bacteria</taxon>
        <taxon>Thermotogati</taxon>
        <taxon>Deinococcota</taxon>
        <taxon>Deinococci</taxon>
        <taxon>Deinococcales</taxon>
        <taxon>Deinococcaceae</taxon>
        <taxon>Deinococcus</taxon>
    </lineage>
</organism>